<comment type="caution">
    <text evidence="2">The sequence shown here is derived from an EMBL/GenBank/DDBJ whole genome shotgun (WGS) entry which is preliminary data.</text>
</comment>
<evidence type="ECO:0000259" key="1">
    <source>
        <dbReference type="Pfam" id="PF03732"/>
    </source>
</evidence>
<name>A0AAD8S7R2_LOLMU</name>
<evidence type="ECO:0000313" key="3">
    <source>
        <dbReference type="Proteomes" id="UP001231189"/>
    </source>
</evidence>
<feature type="domain" description="Retrotransposon gag" evidence="1">
    <location>
        <begin position="64"/>
        <end position="147"/>
    </location>
</feature>
<dbReference type="InterPro" id="IPR005162">
    <property type="entry name" value="Retrotrans_gag_dom"/>
</dbReference>
<protein>
    <recommendedName>
        <fullName evidence="1">Retrotransposon gag domain-containing protein</fullName>
    </recommendedName>
</protein>
<dbReference type="AlphaFoldDB" id="A0AAD8S7R2"/>
<sequence>MKEAAAKMAEKATAAGANIARTDMEILMAEARGTRSPRTVLRHLHLARRRRRDPKHGLPHAPVGPARVWLSELPENSIFCWFDLKVVFEPDFKGTYKRASTASDLQACIQNKSKTSREYLGRWLKTRSGCENIDDTTSMLAFIGGLQRGGLFRHKLTCEYNDRKLDLNKMISIASIHTTADDDTGGELPAIALPLHQQKKNNSNNKRKNVNIFGNIVNIFGGKQRDGQR</sequence>
<gene>
    <name evidence="2" type="ORF">QYE76_064837</name>
</gene>
<evidence type="ECO:0000313" key="2">
    <source>
        <dbReference type="EMBL" id="KAK1647032.1"/>
    </source>
</evidence>
<organism evidence="2 3">
    <name type="scientific">Lolium multiflorum</name>
    <name type="common">Italian ryegrass</name>
    <name type="synonym">Lolium perenne subsp. multiflorum</name>
    <dbReference type="NCBI Taxonomy" id="4521"/>
    <lineage>
        <taxon>Eukaryota</taxon>
        <taxon>Viridiplantae</taxon>
        <taxon>Streptophyta</taxon>
        <taxon>Embryophyta</taxon>
        <taxon>Tracheophyta</taxon>
        <taxon>Spermatophyta</taxon>
        <taxon>Magnoliopsida</taxon>
        <taxon>Liliopsida</taxon>
        <taxon>Poales</taxon>
        <taxon>Poaceae</taxon>
        <taxon>BOP clade</taxon>
        <taxon>Pooideae</taxon>
        <taxon>Poodae</taxon>
        <taxon>Poeae</taxon>
        <taxon>Poeae Chloroplast Group 2 (Poeae type)</taxon>
        <taxon>Loliodinae</taxon>
        <taxon>Loliinae</taxon>
        <taxon>Lolium</taxon>
    </lineage>
</organism>
<dbReference type="EMBL" id="JAUUTY010000004">
    <property type="protein sequence ID" value="KAK1647032.1"/>
    <property type="molecule type" value="Genomic_DNA"/>
</dbReference>
<proteinExistence type="predicted"/>
<reference evidence="2" key="1">
    <citation type="submission" date="2023-07" db="EMBL/GenBank/DDBJ databases">
        <title>A chromosome-level genome assembly of Lolium multiflorum.</title>
        <authorList>
            <person name="Chen Y."/>
            <person name="Copetti D."/>
            <person name="Kolliker R."/>
            <person name="Studer B."/>
        </authorList>
    </citation>
    <scope>NUCLEOTIDE SEQUENCE</scope>
    <source>
        <strain evidence="2">02402/16</strain>
        <tissue evidence="2">Leaf</tissue>
    </source>
</reference>
<dbReference type="Proteomes" id="UP001231189">
    <property type="component" value="Unassembled WGS sequence"/>
</dbReference>
<keyword evidence="3" id="KW-1185">Reference proteome</keyword>
<accession>A0AAD8S7R2</accession>
<dbReference type="Pfam" id="PF03732">
    <property type="entry name" value="Retrotrans_gag"/>
    <property type="match status" value="1"/>
</dbReference>